<reference evidence="1" key="1">
    <citation type="submission" date="2023-04" db="EMBL/GenBank/DDBJ databases">
        <title>Ambrosiozyma monospora NBRC 10751.</title>
        <authorList>
            <person name="Ichikawa N."/>
            <person name="Sato H."/>
            <person name="Tonouchi N."/>
        </authorList>
    </citation>
    <scope>NUCLEOTIDE SEQUENCE</scope>
    <source>
        <strain evidence="1">NBRC 10751</strain>
    </source>
</reference>
<dbReference type="Proteomes" id="UP001165064">
    <property type="component" value="Unassembled WGS sequence"/>
</dbReference>
<keyword evidence="2" id="KW-1185">Reference proteome</keyword>
<protein>
    <submittedName>
        <fullName evidence="1">Unnamed protein product</fullName>
    </submittedName>
</protein>
<gene>
    <name evidence="1" type="ORF">Amon02_000802600</name>
</gene>
<name>A0ACB5TD94_AMBMO</name>
<proteinExistence type="predicted"/>
<evidence type="ECO:0000313" key="1">
    <source>
        <dbReference type="EMBL" id="GME86571.1"/>
    </source>
</evidence>
<evidence type="ECO:0000313" key="2">
    <source>
        <dbReference type="Proteomes" id="UP001165064"/>
    </source>
</evidence>
<organism evidence="1 2">
    <name type="scientific">Ambrosiozyma monospora</name>
    <name type="common">Yeast</name>
    <name type="synonym">Endomycopsis monosporus</name>
    <dbReference type="NCBI Taxonomy" id="43982"/>
    <lineage>
        <taxon>Eukaryota</taxon>
        <taxon>Fungi</taxon>
        <taxon>Dikarya</taxon>
        <taxon>Ascomycota</taxon>
        <taxon>Saccharomycotina</taxon>
        <taxon>Pichiomycetes</taxon>
        <taxon>Pichiales</taxon>
        <taxon>Pichiaceae</taxon>
        <taxon>Ambrosiozyma</taxon>
    </lineage>
</organism>
<dbReference type="EMBL" id="BSXS01006920">
    <property type="protein sequence ID" value="GME86571.1"/>
    <property type="molecule type" value="Genomic_DNA"/>
</dbReference>
<accession>A0ACB5TD94</accession>
<comment type="caution">
    <text evidence="1">The sequence shown here is derived from an EMBL/GenBank/DDBJ whole genome shotgun (WGS) entry which is preliminary data.</text>
</comment>
<sequence length="332" mass="36967">MMVNSSISPATLSQPKTIVGAAKLNEFLRSTNSFRVRICLSNSQPQKSYEPIWFEYYRNVRIIRHELRSNLPQAGEANDGIFGDGFLHEVKWKLAHEEHTRVFEPEPVADALSTLQNFSFGNDAVQEEPEEEEEMPPSFDEIDRDEVIEVSSTVETPSPVYQPVAPETHRRPSTTDFSNRYSSGTHSSSTSRFGAFSFSVPSTPSSSGISQRSSTSTAVSSISAMSIDHNFEPAVTPMTRYGSSVTSIPVSQDLLNQLRTNSISRTHSLSGSLLERSTSSTVQSVKTAEQASFEQKLQDGYYGVNITTENWRYDDGGDMGDLKKKKLKQRQL</sequence>